<feature type="compositionally biased region" description="Basic and acidic residues" evidence="5">
    <location>
        <begin position="21"/>
        <end position="33"/>
    </location>
</feature>
<feature type="domain" description="Ig-like" evidence="6">
    <location>
        <begin position="78"/>
        <end position="162"/>
    </location>
</feature>
<name>A0A310SFI6_9HYME</name>
<dbReference type="InterPro" id="IPR003598">
    <property type="entry name" value="Ig_sub2"/>
</dbReference>
<dbReference type="Gene3D" id="2.60.40.10">
    <property type="entry name" value="Immunoglobulins"/>
    <property type="match status" value="1"/>
</dbReference>
<feature type="region of interest" description="Disordered" evidence="5">
    <location>
        <begin position="1"/>
        <end position="46"/>
    </location>
</feature>
<dbReference type="InterPro" id="IPR036179">
    <property type="entry name" value="Ig-like_dom_sf"/>
</dbReference>
<evidence type="ECO:0000313" key="8">
    <source>
        <dbReference type="Proteomes" id="UP000250275"/>
    </source>
</evidence>
<dbReference type="OrthoDB" id="10012075at2759"/>
<dbReference type="SUPFAM" id="SSF48726">
    <property type="entry name" value="Immunoglobulin"/>
    <property type="match status" value="1"/>
</dbReference>
<keyword evidence="2" id="KW-0677">Repeat</keyword>
<keyword evidence="8" id="KW-1185">Reference proteome</keyword>
<dbReference type="InterPro" id="IPR003599">
    <property type="entry name" value="Ig_sub"/>
</dbReference>
<dbReference type="SMART" id="SM00408">
    <property type="entry name" value="IGc2"/>
    <property type="match status" value="1"/>
</dbReference>
<protein>
    <submittedName>
        <fullName evidence="7">Neurotrimin</fullName>
    </submittedName>
</protein>
<evidence type="ECO:0000256" key="1">
    <source>
        <dbReference type="ARBA" id="ARBA00022729"/>
    </source>
</evidence>
<organism evidence="7 8">
    <name type="scientific">Eufriesea mexicana</name>
    <dbReference type="NCBI Taxonomy" id="516756"/>
    <lineage>
        <taxon>Eukaryota</taxon>
        <taxon>Metazoa</taxon>
        <taxon>Ecdysozoa</taxon>
        <taxon>Arthropoda</taxon>
        <taxon>Hexapoda</taxon>
        <taxon>Insecta</taxon>
        <taxon>Pterygota</taxon>
        <taxon>Neoptera</taxon>
        <taxon>Endopterygota</taxon>
        <taxon>Hymenoptera</taxon>
        <taxon>Apocrita</taxon>
        <taxon>Aculeata</taxon>
        <taxon>Apoidea</taxon>
        <taxon>Anthophila</taxon>
        <taxon>Apidae</taxon>
        <taxon>Eufriesea</taxon>
    </lineage>
</organism>
<dbReference type="Pfam" id="PF13927">
    <property type="entry name" value="Ig_3"/>
    <property type="match status" value="1"/>
</dbReference>
<dbReference type="EMBL" id="KQ769039">
    <property type="protein sequence ID" value="OAD53015.1"/>
    <property type="molecule type" value="Genomic_DNA"/>
</dbReference>
<proteinExistence type="predicted"/>
<dbReference type="InterPro" id="IPR007110">
    <property type="entry name" value="Ig-like_dom"/>
</dbReference>
<reference evidence="7 8" key="1">
    <citation type="submission" date="2015-07" db="EMBL/GenBank/DDBJ databases">
        <title>The genome of Eufriesea mexicana.</title>
        <authorList>
            <person name="Pan H."/>
            <person name="Kapheim K."/>
        </authorList>
    </citation>
    <scope>NUCLEOTIDE SEQUENCE [LARGE SCALE GENOMIC DNA]</scope>
    <source>
        <strain evidence="7">0111107269</strain>
        <tissue evidence="7">Whole body</tissue>
    </source>
</reference>
<evidence type="ECO:0000313" key="7">
    <source>
        <dbReference type="EMBL" id="OAD53015.1"/>
    </source>
</evidence>
<keyword evidence="3" id="KW-1015">Disulfide bond</keyword>
<dbReference type="PROSITE" id="PS50835">
    <property type="entry name" value="IG_LIKE"/>
    <property type="match status" value="1"/>
</dbReference>
<dbReference type="PANTHER" id="PTHR12231:SF157">
    <property type="entry name" value="DPR-INTERACTING PROTEIN EPSILON-RELATED"/>
    <property type="match status" value="1"/>
</dbReference>
<keyword evidence="1" id="KW-0732">Signal</keyword>
<sequence length="233" mass="26655">MGREMDEKEKEKVAVTKSKKQLGEGKKRWKNEGRNASWGMNTTRKSNGLNNNTECGIFNLKFGNGSAGCDGFREYFFPPMLWIPHQLVGAPLEHSVTLECNTEAHPTSLNYWTREDGVMIQGSNKYKITSTTEKLPYKTRMTLTIYDLQEEDYGSYKCVAKNPRGETDGVIHLYSKCCLFAHVLKYPVETFVELMTNRHSEYASGSPTRHSLLGSWRWEFLNRSLLSWTANSS</sequence>
<dbReference type="SMART" id="SM00409">
    <property type="entry name" value="IG"/>
    <property type="match status" value="1"/>
</dbReference>
<feature type="compositionally biased region" description="Basic and acidic residues" evidence="5">
    <location>
        <begin position="1"/>
        <end position="14"/>
    </location>
</feature>
<gene>
    <name evidence="7" type="ORF">WN48_11016</name>
</gene>
<keyword evidence="4" id="KW-0393">Immunoglobulin domain</keyword>
<dbReference type="InterPro" id="IPR013783">
    <property type="entry name" value="Ig-like_fold"/>
</dbReference>
<evidence type="ECO:0000256" key="4">
    <source>
        <dbReference type="ARBA" id="ARBA00023319"/>
    </source>
</evidence>
<dbReference type="PANTHER" id="PTHR12231">
    <property type="entry name" value="CTX-RELATED TYPE I TRANSMEMBRANE PROTEIN"/>
    <property type="match status" value="1"/>
</dbReference>
<evidence type="ECO:0000259" key="6">
    <source>
        <dbReference type="PROSITE" id="PS50835"/>
    </source>
</evidence>
<dbReference type="AlphaFoldDB" id="A0A310SFI6"/>
<dbReference type="FunFam" id="2.60.40.10:FF:000376">
    <property type="entry name" value="CLUMA_CG000981, isoform A"/>
    <property type="match status" value="1"/>
</dbReference>
<evidence type="ECO:0000256" key="2">
    <source>
        <dbReference type="ARBA" id="ARBA00022737"/>
    </source>
</evidence>
<evidence type="ECO:0000256" key="5">
    <source>
        <dbReference type="SAM" id="MobiDB-lite"/>
    </source>
</evidence>
<evidence type="ECO:0000256" key="3">
    <source>
        <dbReference type="ARBA" id="ARBA00023157"/>
    </source>
</evidence>
<dbReference type="GO" id="GO:0043005">
    <property type="term" value="C:neuron projection"/>
    <property type="evidence" value="ECO:0007669"/>
    <property type="project" value="TreeGrafter"/>
</dbReference>
<dbReference type="InterPro" id="IPR051170">
    <property type="entry name" value="Neural/epithelial_adhesion"/>
</dbReference>
<accession>A0A310SFI6</accession>
<dbReference type="Proteomes" id="UP000250275">
    <property type="component" value="Unassembled WGS sequence"/>
</dbReference>